<protein>
    <submittedName>
        <fullName evidence="1">Uncharacterized protein</fullName>
    </submittedName>
</protein>
<dbReference type="InterPro" id="IPR050155">
    <property type="entry name" value="HAD-like_hydrolase_sf"/>
</dbReference>
<dbReference type="SFLD" id="SFLDS00003">
    <property type="entry name" value="Haloacid_Dehalogenase"/>
    <property type="match status" value="1"/>
</dbReference>
<dbReference type="GO" id="GO:0008967">
    <property type="term" value="F:phosphoglycolate phosphatase activity"/>
    <property type="evidence" value="ECO:0007669"/>
    <property type="project" value="TreeGrafter"/>
</dbReference>
<gene>
    <name evidence="1" type="ORF">FD06_GL000555</name>
</gene>
<dbReference type="RefSeq" id="WP_056966826.1">
    <property type="nucleotide sequence ID" value="NZ_AYYQ01000035.1"/>
</dbReference>
<dbReference type="SUPFAM" id="SSF56784">
    <property type="entry name" value="HAD-like"/>
    <property type="match status" value="1"/>
</dbReference>
<dbReference type="InterPro" id="IPR023214">
    <property type="entry name" value="HAD_sf"/>
</dbReference>
<dbReference type="Gene3D" id="3.40.50.1000">
    <property type="entry name" value="HAD superfamily/HAD-like"/>
    <property type="match status" value="1"/>
</dbReference>
<reference evidence="1 2" key="1">
    <citation type="journal article" date="2015" name="Genome Announc.">
        <title>Expanding the biotechnology potential of lactobacilli through comparative genomics of 213 strains and associated genera.</title>
        <authorList>
            <person name="Sun Z."/>
            <person name="Harris H.M."/>
            <person name="McCann A."/>
            <person name="Guo C."/>
            <person name="Argimon S."/>
            <person name="Zhang W."/>
            <person name="Yang X."/>
            <person name="Jeffery I.B."/>
            <person name="Cooney J.C."/>
            <person name="Kagawa T.F."/>
            <person name="Liu W."/>
            <person name="Song Y."/>
            <person name="Salvetti E."/>
            <person name="Wrobel A."/>
            <person name="Rasinkangas P."/>
            <person name="Parkhill J."/>
            <person name="Rea M.C."/>
            <person name="O'Sullivan O."/>
            <person name="Ritari J."/>
            <person name="Douillard F.P."/>
            <person name="Paul Ross R."/>
            <person name="Yang R."/>
            <person name="Briner A.E."/>
            <person name="Felis G.E."/>
            <person name="de Vos W.M."/>
            <person name="Barrangou R."/>
            <person name="Klaenhammer T.R."/>
            <person name="Caufield P.W."/>
            <person name="Cui Y."/>
            <person name="Zhang H."/>
            <person name="O'Toole P.W."/>
        </authorList>
    </citation>
    <scope>NUCLEOTIDE SEQUENCE [LARGE SCALE GENOMIC DNA]</scope>
    <source>
        <strain evidence="1 2">DSM 23829</strain>
    </source>
</reference>
<evidence type="ECO:0000313" key="2">
    <source>
        <dbReference type="Proteomes" id="UP000052012"/>
    </source>
</evidence>
<comment type="caution">
    <text evidence="1">The sequence shown here is derived from an EMBL/GenBank/DDBJ whole genome shotgun (WGS) entry which is preliminary data.</text>
</comment>
<dbReference type="GO" id="GO:0005829">
    <property type="term" value="C:cytosol"/>
    <property type="evidence" value="ECO:0007669"/>
    <property type="project" value="TreeGrafter"/>
</dbReference>
<dbReference type="STRING" id="1423781.FD06_GL000555"/>
<evidence type="ECO:0000313" key="1">
    <source>
        <dbReference type="EMBL" id="KRM67835.1"/>
    </source>
</evidence>
<name>A0A0R2AUE0_9LACO</name>
<dbReference type="InterPro" id="IPR041492">
    <property type="entry name" value="HAD_2"/>
</dbReference>
<dbReference type="AlphaFoldDB" id="A0A0R2AUE0"/>
<dbReference type="InterPro" id="IPR023198">
    <property type="entry name" value="PGP-like_dom2"/>
</dbReference>
<dbReference type="OrthoDB" id="9807630at2"/>
<dbReference type="PANTHER" id="PTHR43434">
    <property type="entry name" value="PHOSPHOGLYCOLATE PHOSPHATASE"/>
    <property type="match status" value="1"/>
</dbReference>
<dbReference type="InterPro" id="IPR036412">
    <property type="entry name" value="HAD-like_sf"/>
</dbReference>
<dbReference type="PATRIC" id="fig|1423781.4.peg.568"/>
<dbReference type="Pfam" id="PF13419">
    <property type="entry name" value="HAD_2"/>
    <property type="match status" value="1"/>
</dbReference>
<dbReference type="PANTHER" id="PTHR43434:SF25">
    <property type="entry name" value="PHOSPHOGLYCOLATE PHOSPHATASE"/>
    <property type="match status" value="1"/>
</dbReference>
<proteinExistence type="predicted"/>
<dbReference type="InterPro" id="IPR006439">
    <property type="entry name" value="HAD-SF_hydro_IA"/>
</dbReference>
<dbReference type="NCBIfam" id="TIGR01549">
    <property type="entry name" value="HAD-SF-IA-v1"/>
    <property type="match status" value="1"/>
</dbReference>
<dbReference type="EMBL" id="AYYQ01000035">
    <property type="protein sequence ID" value="KRM67835.1"/>
    <property type="molecule type" value="Genomic_DNA"/>
</dbReference>
<keyword evidence="2" id="KW-1185">Reference proteome</keyword>
<accession>A0A0R2AUE0</accession>
<dbReference type="SFLD" id="SFLDG01129">
    <property type="entry name" value="C1.5:_HAD__Beta-PGM__Phosphata"/>
    <property type="match status" value="1"/>
</dbReference>
<sequence length="217" mass="25332">MKNIIWDFDGTLFDTYPQMVNSFLLALNKMHIDDFEIDEYEIYEIMRRHSLSIAIQKYSAHFNLDPEKLRKNYSHFENQNVLNAKPFQNAESLLKNSVDNGMKNFILTHRDQETLFKLLNNNHLSKCFEDIVDKDSDFPRKPNPAAINHLIEVNKLDRYATMMIGDRIIDIKAGLNAGIKTGLFDPDAIIIEKSNADYQFSNMYDLNLFLNDSKKDK</sequence>
<dbReference type="GO" id="GO:0006281">
    <property type="term" value="P:DNA repair"/>
    <property type="evidence" value="ECO:0007669"/>
    <property type="project" value="TreeGrafter"/>
</dbReference>
<dbReference type="Proteomes" id="UP000052012">
    <property type="component" value="Unassembled WGS sequence"/>
</dbReference>
<organism evidence="1 2">
    <name type="scientific">Apilactobacillus ozensis DSM 23829 = JCM 17196</name>
    <dbReference type="NCBI Taxonomy" id="1423781"/>
    <lineage>
        <taxon>Bacteria</taxon>
        <taxon>Bacillati</taxon>
        <taxon>Bacillota</taxon>
        <taxon>Bacilli</taxon>
        <taxon>Lactobacillales</taxon>
        <taxon>Lactobacillaceae</taxon>
        <taxon>Apilactobacillus</taxon>
    </lineage>
</organism>
<dbReference type="Gene3D" id="1.10.150.240">
    <property type="entry name" value="Putative phosphatase, domain 2"/>
    <property type="match status" value="1"/>
</dbReference>